<organism evidence="1 2">
    <name type="scientific">Zophobas morio</name>
    <dbReference type="NCBI Taxonomy" id="2755281"/>
    <lineage>
        <taxon>Eukaryota</taxon>
        <taxon>Metazoa</taxon>
        <taxon>Ecdysozoa</taxon>
        <taxon>Arthropoda</taxon>
        <taxon>Hexapoda</taxon>
        <taxon>Insecta</taxon>
        <taxon>Pterygota</taxon>
        <taxon>Neoptera</taxon>
        <taxon>Endopterygota</taxon>
        <taxon>Coleoptera</taxon>
        <taxon>Polyphaga</taxon>
        <taxon>Cucujiformia</taxon>
        <taxon>Tenebrionidae</taxon>
        <taxon>Zophobas</taxon>
    </lineage>
</organism>
<evidence type="ECO:0000313" key="2">
    <source>
        <dbReference type="Proteomes" id="UP001168821"/>
    </source>
</evidence>
<dbReference type="EMBL" id="JALNTZ010000002">
    <property type="protein sequence ID" value="KAJ3663044.1"/>
    <property type="molecule type" value="Genomic_DNA"/>
</dbReference>
<protein>
    <submittedName>
        <fullName evidence="1">Uncharacterized protein</fullName>
    </submittedName>
</protein>
<gene>
    <name evidence="1" type="ORF">Zmor_007353</name>
</gene>
<sequence>MNLLRRFTTVVCVLLESSRSAFSRLFWSPQSRLPANRFQAFLYSNAAVTDDGSPVIARLTRKLIDLVPKRRMVYFVTVS</sequence>
<evidence type="ECO:0000313" key="1">
    <source>
        <dbReference type="EMBL" id="KAJ3663044.1"/>
    </source>
</evidence>
<reference evidence="1" key="1">
    <citation type="journal article" date="2023" name="G3 (Bethesda)">
        <title>Whole genome assemblies of Zophobas morio and Tenebrio molitor.</title>
        <authorList>
            <person name="Kaur S."/>
            <person name="Stinson S.A."/>
            <person name="diCenzo G.C."/>
        </authorList>
    </citation>
    <scope>NUCLEOTIDE SEQUENCE</scope>
    <source>
        <strain evidence="1">QUZm001</strain>
    </source>
</reference>
<comment type="caution">
    <text evidence="1">The sequence shown here is derived from an EMBL/GenBank/DDBJ whole genome shotgun (WGS) entry which is preliminary data.</text>
</comment>
<keyword evidence="2" id="KW-1185">Reference proteome</keyword>
<proteinExistence type="predicted"/>
<dbReference type="Proteomes" id="UP001168821">
    <property type="component" value="Unassembled WGS sequence"/>
</dbReference>
<name>A0AA38J1P7_9CUCU</name>
<accession>A0AA38J1P7</accession>
<dbReference type="AlphaFoldDB" id="A0AA38J1P7"/>